<dbReference type="RefSeq" id="WP_218139011.1">
    <property type="nucleotide sequence ID" value="NZ_FNYH01000007.1"/>
</dbReference>
<evidence type="ECO:0000256" key="7">
    <source>
        <dbReference type="ARBA" id="ARBA00022741"/>
    </source>
</evidence>
<dbReference type="CDD" id="cd02165">
    <property type="entry name" value="NMNAT"/>
    <property type="match status" value="1"/>
</dbReference>
<keyword evidence="8 11" id="KW-0067">ATP-binding</keyword>
<evidence type="ECO:0000313" key="13">
    <source>
        <dbReference type="EMBL" id="SEI68284.1"/>
    </source>
</evidence>
<gene>
    <name evidence="11" type="primary">nadD</name>
    <name evidence="13" type="ORF">SAMN05421831_10793</name>
</gene>
<dbReference type="NCBIfam" id="NF000839">
    <property type="entry name" value="PRK00071.1-1"/>
    <property type="match status" value="1"/>
</dbReference>
<dbReference type="STRING" id="64971.SAMN05421831_10793"/>
<comment type="similarity">
    <text evidence="3 11">Belongs to the NadD family.</text>
</comment>
<comment type="catalytic activity">
    <reaction evidence="10 11">
        <text>nicotinate beta-D-ribonucleotide + ATP + H(+) = deamido-NAD(+) + diphosphate</text>
        <dbReference type="Rhea" id="RHEA:22860"/>
        <dbReference type="ChEBI" id="CHEBI:15378"/>
        <dbReference type="ChEBI" id="CHEBI:30616"/>
        <dbReference type="ChEBI" id="CHEBI:33019"/>
        <dbReference type="ChEBI" id="CHEBI:57502"/>
        <dbReference type="ChEBI" id="CHEBI:58437"/>
        <dbReference type="EC" id="2.7.7.18"/>
    </reaction>
</comment>
<dbReference type="NCBIfam" id="TIGR00482">
    <property type="entry name" value="nicotinate (nicotinamide) nucleotide adenylyltransferase"/>
    <property type="match status" value="1"/>
</dbReference>
<evidence type="ECO:0000256" key="11">
    <source>
        <dbReference type="HAMAP-Rule" id="MF_00244"/>
    </source>
</evidence>
<dbReference type="InterPro" id="IPR004821">
    <property type="entry name" value="Cyt_trans-like"/>
</dbReference>
<comment type="pathway">
    <text evidence="2 11">Cofactor biosynthesis; NAD(+) biosynthesis; deamido-NAD(+) from nicotinate D-ribonucleotide: step 1/1.</text>
</comment>
<dbReference type="GO" id="GO:0005524">
    <property type="term" value="F:ATP binding"/>
    <property type="evidence" value="ECO:0007669"/>
    <property type="project" value="UniProtKB-KW"/>
</dbReference>
<dbReference type="HAMAP" id="MF_00244">
    <property type="entry name" value="NaMN_adenylyltr"/>
    <property type="match status" value="1"/>
</dbReference>
<evidence type="ECO:0000256" key="10">
    <source>
        <dbReference type="ARBA" id="ARBA00048721"/>
    </source>
</evidence>
<dbReference type="UniPathway" id="UPA00253">
    <property type="reaction ID" value="UER00332"/>
</dbReference>
<dbReference type="GO" id="GO:0004515">
    <property type="term" value="F:nicotinate-nucleotide adenylyltransferase activity"/>
    <property type="evidence" value="ECO:0007669"/>
    <property type="project" value="UniProtKB-UniRule"/>
</dbReference>
<comment type="function">
    <text evidence="1 11">Catalyzes the reversible adenylation of nicotinate mononucleotide (NaMN) to nicotinic acid adenine dinucleotide (NaAD).</text>
</comment>
<keyword evidence="14" id="KW-1185">Reference proteome</keyword>
<evidence type="ECO:0000313" key="14">
    <source>
        <dbReference type="Proteomes" id="UP000242999"/>
    </source>
</evidence>
<dbReference type="Pfam" id="PF01467">
    <property type="entry name" value="CTP_transf_like"/>
    <property type="match status" value="1"/>
</dbReference>
<dbReference type="AlphaFoldDB" id="A0A1H6SR15"/>
<evidence type="ECO:0000256" key="4">
    <source>
        <dbReference type="ARBA" id="ARBA00022642"/>
    </source>
</evidence>
<evidence type="ECO:0000256" key="8">
    <source>
        <dbReference type="ARBA" id="ARBA00022840"/>
    </source>
</evidence>
<evidence type="ECO:0000259" key="12">
    <source>
        <dbReference type="Pfam" id="PF01467"/>
    </source>
</evidence>
<proteinExistence type="inferred from homology"/>
<dbReference type="InterPro" id="IPR014729">
    <property type="entry name" value="Rossmann-like_a/b/a_fold"/>
</dbReference>
<feature type="domain" description="Cytidyltransferase-like" evidence="12">
    <location>
        <begin position="1"/>
        <end position="180"/>
    </location>
</feature>
<keyword evidence="6 11" id="KW-0548">Nucleotidyltransferase</keyword>
<keyword evidence="4 11" id="KW-0662">Pyridine nucleotide biosynthesis</keyword>
<evidence type="ECO:0000256" key="6">
    <source>
        <dbReference type="ARBA" id="ARBA00022695"/>
    </source>
</evidence>
<dbReference type="PANTHER" id="PTHR39321">
    <property type="entry name" value="NICOTINATE-NUCLEOTIDE ADENYLYLTRANSFERASE-RELATED"/>
    <property type="match status" value="1"/>
</dbReference>
<evidence type="ECO:0000256" key="2">
    <source>
        <dbReference type="ARBA" id="ARBA00005019"/>
    </source>
</evidence>
<keyword evidence="5 11" id="KW-0808">Transferase</keyword>
<evidence type="ECO:0000256" key="1">
    <source>
        <dbReference type="ARBA" id="ARBA00002324"/>
    </source>
</evidence>
<dbReference type="SUPFAM" id="SSF52374">
    <property type="entry name" value="Nucleotidylyl transferase"/>
    <property type="match status" value="1"/>
</dbReference>
<keyword evidence="7 11" id="KW-0547">Nucleotide-binding</keyword>
<keyword evidence="9 11" id="KW-0520">NAD</keyword>
<reference evidence="14" key="1">
    <citation type="submission" date="2016-10" db="EMBL/GenBank/DDBJ databases">
        <authorList>
            <person name="Varghese N."/>
            <person name="Submissions S."/>
        </authorList>
    </citation>
    <scope>NUCLEOTIDE SEQUENCE [LARGE SCALE GENOMIC DNA]</scope>
    <source>
        <strain evidence="14">DSM 7165</strain>
    </source>
</reference>
<accession>A0A1H6SR15</accession>
<evidence type="ECO:0000256" key="5">
    <source>
        <dbReference type="ARBA" id="ARBA00022679"/>
    </source>
</evidence>
<evidence type="ECO:0000256" key="3">
    <source>
        <dbReference type="ARBA" id="ARBA00009014"/>
    </source>
</evidence>
<dbReference type="Proteomes" id="UP000242999">
    <property type="component" value="Unassembled WGS sequence"/>
</dbReference>
<dbReference type="PANTHER" id="PTHR39321:SF3">
    <property type="entry name" value="PHOSPHOPANTETHEINE ADENYLYLTRANSFERASE"/>
    <property type="match status" value="1"/>
</dbReference>
<evidence type="ECO:0000256" key="9">
    <source>
        <dbReference type="ARBA" id="ARBA00023027"/>
    </source>
</evidence>
<name>A0A1H6SR15_9GAMM</name>
<dbReference type="EC" id="2.7.7.18" evidence="11"/>
<organism evidence="13 14">
    <name type="scientific">Allopseudospirillum japonicum</name>
    <dbReference type="NCBI Taxonomy" id="64971"/>
    <lineage>
        <taxon>Bacteria</taxon>
        <taxon>Pseudomonadati</taxon>
        <taxon>Pseudomonadota</taxon>
        <taxon>Gammaproteobacteria</taxon>
        <taxon>Oceanospirillales</taxon>
        <taxon>Oceanospirillaceae</taxon>
        <taxon>Allopseudospirillum</taxon>
    </lineage>
</organism>
<dbReference type="GO" id="GO:0009435">
    <property type="term" value="P:NAD+ biosynthetic process"/>
    <property type="evidence" value="ECO:0007669"/>
    <property type="project" value="UniProtKB-UniRule"/>
</dbReference>
<dbReference type="Gene3D" id="3.40.50.620">
    <property type="entry name" value="HUPs"/>
    <property type="match status" value="1"/>
</dbReference>
<sequence>MLGGTFDPIHHGHLRTAVELYERLAVAEVRLIPCHQPPHRQQPLASSAQRLHMVSLAIAGEAGLQLDACELERDQASWSVHTLASLRARLGAQVPLMMAVGMDSFLSLPSWYQWRQLTHYAHLVVVTRPDYQALYSAELQTWLDQHQTQNADLLHRLPCGKVLLMQLQTPLAISATQIRKALAQGRSARYWLPDQVLAYIQQQGLYL</sequence>
<dbReference type="EMBL" id="FNYH01000007">
    <property type="protein sequence ID" value="SEI68284.1"/>
    <property type="molecule type" value="Genomic_DNA"/>
</dbReference>
<dbReference type="InterPro" id="IPR005248">
    <property type="entry name" value="NadD/NMNAT"/>
</dbReference>
<protein>
    <recommendedName>
        <fullName evidence="11">Probable nicotinate-nucleotide adenylyltransferase</fullName>
        <ecNumber evidence="11">2.7.7.18</ecNumber>
    </recommendedName>
    <alternativeName>
        <fullName evidence="11">Deamido-NAD(+) diphosphorylase</fullName>
    </alternativeName>
    <alternativeName>
        <fullName evidence="11">Deamido-NAD(+) pyrophosphorylase</fullName>
    </alternativeName>
    <alternativeName>
        <fullName evidence="11">Nicotinate mononucleotide adenylyltransferase</fullName>
        <shortName evidence="11">NaMN adenylyltransferase</shortName>
    </alternativeName>
</protein>